<accession>A0A1C1YR93</accession>
<evidence type="ECO:0000313" key="3">
    <source>
        <dbReference type="Proteomes" id="UP000094795"/>
    </source>
</evidence>
<name>A0A1C1YR93_9HYPH</name>
<protein>
    <submittedName>
        <fullName evidence="2">Uncharacterized protein</fullName>
    </submittedName>
</protein>
<dbReference type="AlphaFoldDB" id="A0A1C1YR93"/>
<reference evidence="2 3" key="1">
    <citation type="submission" date="2015-12" db="EMBL/GenBank/DDBJ databases">
        <authorList>
            <person name="Shamseldin A."/>
            <person name="Moawad H."/>
            <person name="Abd El-Rahim W.M."/>
            <person name="Sadowsky M.J."/>
        </authorList>
    </citation>
    <scope>NUCLEOTIDE SEQUENCE [LARGE SCALE GENOMIC DNA]</scope>
    <source>
        <strain evidence="2 3">JC234</strain>
    </source>
</reference>
<feature type="region of interest" description="Disordered" evidence="1">
    <location>
        <begin position="1"/>
        <end position="23"/>
    </location>
</feature>
<dbReference type="STRING" id="1480615.AWJ14_12500"/>
<dbReference type="EMBL" id="LQZT01000048">
    <property type="protein sequence ID" value="OCW56029.1"/>
    <property type="molecule type" value="Genomic_DNA"/>
</dbReference>
<dbReference type="Proteomes" id="UP000094795">
    <property type="component" value="Unassembled WGS sequence"/>
</dbReference>
<comment type="caution">
    <text evidence="2">The sequence shown here is derived from an EMBL/GenBank/DDBJ whole genome shotgun (WGS) entry which is preliminary data.</text>
</comment>
<evidence type="ECO:0000313" key="2">
    <source>
        <dbReference type="EMBL" id="OCW56029.1"/>
    </source>
</evidence>
<organism evidence="2 3">
    <name type="scientific">Hoeflea olei</name>
    <dbReference type="NCBI Taxonomy" id="1480615"/>
    <lineage>
        <taxon>Bacteria</taxon>
        <taxon>Pseudomonadati</taxon>
        <taxon>Pseudomonadota</taxon>
        <taxon>Alphaproteobacteria</taxon>
        <taxon>Hyphomicrobiales</taxon>
        <taxon>Rhizobiaceae</taxon>
        <taxon>Hoeflea</taxon>
    </lineage>
</organism>
<proteinExistence type="predicted"/>
<gene>
    <name evidence="2" type="ORF">AWJ14_12500</name>
</gene>
<sequence>MRSGTRAAASIAGGSGINGEDRMKVTKPGIFSAKADLSPDQMRQSGNDGWRRVALCLAPALGSAPASTASRGC</sequence>
<evidence type="ECO:0000256" key="1">
    <source>
        <dbReference type="SAM" id="MobiDB-lite"/>
    </source>
</evidence>
<keyword evidence="3" id="KW-1185">Reference proteome</keyword>